<dbReference type="EMBL" id="KN838795">
    <property type="protein sequence ID" value="KIJ94409.1"/>
    <property type="molecule type" value="Genomic_DNA"/>
</dbReference>
<evidence type="ECO:0000313" key="2">
    <source>
        <dbReference type="EMBL" id="KIJ94409.1"/>
    </source>
</evidence>
<dbReference type="Proteomes" id="UP000054477">
    <property type="component" value="Unassembled WGS sequence"/>
</dbReference>
<sequence length="476" mass="53859">MVIQHRDNSNSSKNHLKRPSPKPRGRVGRPPARNPKRKNVDKAKKKNAEQQHPQKDGQEIISTKTPLDMFHPLEKIQRVTLNCSSRPDLKQEQNEPTQIVGDVAKELRATSNDAPLPTTNVHTLLEELENVSKARWSSEEYWHAEVQPLIINLRTVLSQRLPADTPTDLQAIPSLDPFNDTLDLASEACVKEDVFGLNDSLDNLIMTILEGAVQVIDQSPIRLLRTPSFKKHQKAAVARLLGRKESPLFFCLQNEIHTDDTRGFLLDALLHRRFVNLIFRSFFDCHVVGNAFDSSRVLEDLWDTVRQRESWNVSQRWRAITSSAASPATDQVDPDLSGNFVAECCKYIEYALNEAYLTPESRHVFKQVIKEAVPGLHSLFFKAHSLSLKIRQEIITSRLSIITGYSPADPLPSKFNPLTTTSVWADMGATGKDDVLGSYRFGLMQEHENGGTTILIRPEVVTTALLHYLLHRHRKV</sequence>
<dbReference type="HOGENOM" id="CLU_594555_0_0_1"/>
<feature type="compositionally biased region" description="Basic residues" evidence="1">
    <location>
        <begin position="14"/>
        <end position="27"/>
    </location>
</feature>
<reference evidence="3" key="2">
    <citation type="submission" date="2015-01" db="EMBL/GenBank/DDBJ databases">
        <title>Evolutionary Origins and Diversification of the Mycorrhizal Mutualists.</title>
        <authorList>
            <consortium name="DOE Joint Genome Institute"/>
            <consortium name="Mycorrhizal Genomics Consortium"/>
            <person name="Kohler A."/>
            <person name="Kuo A."/>
            <person name="Nagy L.G."/>
            <person name="Floudas D."/>
            <person name="Copeland A."/>
            <person name="Barry K.W."/>
            <person name="Cichocki N."/>
            <person name="Veneault-Fourrey C."/>
            <person name="LaButti K."/>
            <person name="Lindquist E.A."/>
            <person name="Lipzen A."/>
            <person name="Lundell T."/>
            <person name="Morin E."/>
            <person name="Murat C."/>
            <person name="Riley R."/>
            <person name="Ohm R."/>
            <person name="Sun H."/>
            <person name="Tunlid A."/>
            <person name="Henrissat B."/>
            <person name="Grigoriev I.V."/>
            <person name="Hibbett D.S."/>
            <person name="Martin F."/>
        </authorList>
    </citation>
    <scope>NUCLEOTIDE SEQUENCE [LARGE SCALE GENOMIC DNA]</scope>
    <source>
        <strain evidence="3">LaAM-08-1</strain>
    </source>
</reference>
<reference evidence="2 3" key="1">
    <citation type="submission" date="2014-04" db="EMBL/GenBank/DDBJ databases">
        <authorList>
            <consortium name="DOE Joint Genome Institute"/>
            <person name="Kuo A."/>
            <person name="Kohler A."/>
            <person name="Nagy L.G."/>
            <person name="Floudas D."/>
            <person name="Copeland A."/>
            <person name="Barry K.W."/>
            <person name="Cichocki N."/>
            <person name="Veneault-Fourrey C."/>
            <person name="LaButti K."/>
            <person name="Lindquist E.A."/>
            <person name="Lipzen A."/>
            <person name="Lundell T."/>
            <person name="Morin E."/>
            <person name="Murat C."/>
            <person name="Sun H."/>
            <person name="Tunlid A."/>
            <person name="Henrissat B."/>
            <person name="Grigoriev I.V."/>
            <person name="Hibbett D.S."/>
            <person name="Martin F."/>
            <person name="Nordberg H.P."/>
            <person name="Cantor M.N."/>
            <person name="Hua S.X."/>
        </authorList>
    </citation>
    <scope>NUCLEOTIDE SEQUENCE [LARGE SCALE GENOMIC DNA]</scope>
    <source>
        <strain evidence="2 3">LaAM-08-1</strain>
    </source>
</reference>
<organism evidence="2 3">
    <name type="scientific">Laccaria amethystina LaAM-08-1</name>
    <dbReference type="NCBI Taxonomy" id="1095629"/>
    <lineage>
        <taxon>Eukaryota</taxon>
        <taxon>Fungi</taxon>
        <taxon>Dikarya</taxon>
        <taxon>Basidiomycota</taxon>
        <taxon>Agaricomycotina</taxon>
        <taxon>Agaricomycetes</taxon>
        <taxon>Agaricomycetidae</taxon>
        <taxon>Agaricales</taxon>
        <taxon>Agaricineae</taxon>
        <taxon>Hydnangiaceae</taxon>
        <taxon>Laccaria</taxon>
    </lineage>
</organism>
<dbReference type="AlphaFoldDB" id="A0A0C9WJB6"/>
<gene>
    <name evidence="2" type="ORF">K443DRAFT_683774</name>
</gene>
<evidence type="ECO:0000256" key="1">
    <source>
        <dbReference type="SAM" id="MobiDB-lite"/>
    </source>
</evidence>
<feature type="compositionally biased region" description="Basic and acidic residues" evidence="1">
    <location>
        <begin position="38"/>
        <end position="58"/>
    </location>
</feature>
<feature type="region of interest" description="Disordered" evidence="1">
    <location>
        <begin position="1"/>
        <end position="61"/>
    </location>
</feature>
<evidence type="ECO:0000313" key="3">
    <source>
        <dbReference type="Proteomes" id="UP000054477"/>
    </source>
</evidence>
<accession>A0A0C9WJB6</accession>
<name>A0A0C9WJB6_9AGAR</name>
<protein>
    <submittedName>
        <fullName evidence="2">Unplaced genomic scaffold K443scaffold_260, whole genome shotgun sequence</fullName>
    </submittedName>
</protein>
<proteinExistence type="predicted"/>
<keyword evidence="3" id="KW-1185">Reference proteome</keyword>
<dbReference type="OrthoDB" id="3028347at2759"/>